<dbReference type="InterPro" id="IPR004045">
    <property type="entry name" value="Glutathione_S-Trfase_N"/>
</dbReference>
<evidence type="ECO:0000313" key="3">
    <source>
        <dbReference type="Proteomes" id="UP000297737"/>
    </source>
</evidence>
<dbReference type="CDD" id="cd00570">
    <property type="entry name" value="GST_N_family"/>
    <property type="match status" value="1"/>
</dbReference>
<gene>
    <name evidence="2" type="ORF">EUV02_13805</name>
</gene>
<evidence type="ECO:0000313" key="2">
    <source>
        <dbReference type="EMBL" id="TFU01359.1"/>
    </source>
</evidence>
<dbReference type="SUPFAM" id="SSF52833">
    <property type="entry name" value="Thioredoxin-like"/>
    <property type="match status" value="1"/>
</dbReference>
<dbReference type="OrthoDB" id="5791869at2"/>
<dbReference type="InterPro" id="IPR036249">
    <property type="entry name" value="Thioredoxin-like_sf"/>
</dbReference>
<comment type="caution">
    <text evidence="2">The sequence shown here is derived from an EMBL/GenBank/DDBJ whole genome shotgun (WGS) entry which is preliminary data.</text>
</comment>
<dbReference type="SUPFAM" id="SSF47616">
    <property type="entry name" value="GST C-terminal domain-like"/>
    <property type="match status" value="1"/>
</dbReference>
<dbReference type="Pfam" id="PF13410">
    <property type="entry name" value="GST_C_2"/>
    <property type="match status" value="1"/>
</dbReference>
<dbReference type="InterPro" id="IPR036282">
    <property type="entry name" value="Glutathione-S-Trfase_C_sf"/>
</dbReference>
<reference evidence="2 3" key="1">
    <citation type="submission" date="2019-02" db="EMBL/GenBank/DDBJ databases">
        <title>Polymorphobacter sp. isolated from the lake at the Tibet of China.</title>
        <authorList>
            <person name="Li A."/>
        </authorList>
    </citation>
    <scope>NUCLEOTIDE SEQUENCE [LARGE SCALE GENOMIC DNA]</scope>
    <source>
        <strain evidence="2 3">DJ1R-1</strain>
    </source>
</reference>
<dbReference type="RefSeq" id="WP_135246863.1">
    <property type="nucleotide sequence ID" value="NZ_SIHO01000003.1"/>
</dbReference>
<name>A0A4Y9ELF3_9SPHN</name>
<dbReference type="Pfam" id="PF13417">
    <property type="entry name" value="GST_N_3"/>
    <property type="match status" value="1"/>
</dbReference>
<dbReference type="CDD" id="cd00299">
    <property type="entry name" value="GST_C_family"/>
    <property type="match status" value="1"/>
</dbReference>
<dbReference type="Proteomes" id="UP000297737">
    <property type="component" value="Unassembled WGS sequence"/>
</dbReference>
<organism evidence="2 3">
    <name type="scientific">Glacieibacterium arshaanense</name>
    <dbReference type="NCBI Taxonomy" id="2511025"/>
    <lineage>
        <taxon>Bacteria</taxon>
        <taxon>Pseudomonadati</taxon>
        <taxon>Pseudomonadota</taxon>
        <taxon>Alphaproteobacteria</taxon>
        <taxon>Sphingomonadales</taxon>
        <taxon>Sphingosinicellaceae</taxon>
        <taxon>Glacieibacterium</taxon>
    </lineage>
</organism>
<keyword evidence="3" id="KW-1185">Reference proteome</keyword>
<dbReference type="PROSITE" id="PS50404">
    <property type="entry name" value="GST_NTER"/>
    <property type="match status" value="1"/>
</dbReference>
<dbReference type="GO" id="GO:0016740">
    <property type="term" value="F:transferase activity"/>
    <property type="evidence" value="ECO:0007669"/>
    <property type="project" value="UniProtKB-KW"/>
</dbReference>
<dbReference type="EMBL" id="SIHO01000003">
    <property type="protein sequence ID" value="TFU01359.1"/>
    <property type="molecule type" value="Genomic_DNA"/>
</dbReference>
<feature type="domain" description="GST N-terminal" evidence="1">
    <location>
        <begin position="1"/>
        <end position="80"/>
    </location>
</feature>
<keyword evidence="2" id="KW-0808">Transferase</keyword>
<accession>A0A4Y9ELF3</accession>
<evidence type="ECO:0000259" key="1">
    <source>
        <dbReference type="PROSITE" id="PS50404"/>
    </source>
</evidence>
<dbReference type="Gene3D" id="3.40.30.110">
    <property type="match status" value="2"/>
</dbReference>
<sequence>MDFILHHYESSPVSELVRIALGIKGASWKSVLIPNMGAKPELAPLTGGYRKTPVLQIGADIYCDSAIIIDAIEAHSPEPTLFPAPLGALARVIAGWAGGPMFGACAVTALAPVADTIPQAFWDDRAALFGFGKERALAGAGHLPTQVETGFAWIDTTLSDGRTYIGGEAPGYADAALYMLVWFVATTRGGAFTAGKPALAAWAARVTAIGHGHRSEITAADALAIATAAIPEVETAVDAASGFTAGQLVTVRTEDPGANVITGRLARLSAAGITILRDDAQVGTVAVHFPRIGQIVLPA</sequence>
<proteinExistence type="predicted"/>
<protein>
    <submittedName>
        <fullName evidence="2">Glutathione S-transferase family protein</fullName>
    </submittedName>
</protein>
<dbReference type="AlphaFoldDB" id="A0A4Y9ELF3"/>